<proteinExistence type="predicted"/>
<dbReference type="PANTHER" id="PTHR35446">
    <property type="entry name" value="SI:CH211-175M2.5"/>
    <property type="match status" value="1"/>
</dbReference>
<organism evidence="2">
    <name type="scientific">uncultured Solirubrobacterales bacterium</name>
    <dbReference type="NCBI Taxonomy" id="768556"/>
    <lineage>
        <taxon>Bacteria</taxon>
        <taxon>Bacillati</taxon>
        <taxon>Actinomycetota</taxon>
        <taxon>Thermoleophilia</taxon>
        <taxon>Solirubrobacterales</taxon>
        <taxon>environmental samples</taxon>
    </lineage>
</organism>
<dbReference type="Gene3D" id="1.20.1290.10">
    <property type="entry name" value="AhpD-like"/>
    <property type="match status" value="1"/>
</dbReference>
<reference evidence="2" key="1">
    <citation type="submission" date="2020-02" db="EMBL/GenBank/DDBJ databases">
        <authorList>
            <person name="Meier V. D."/>
        </authorList>
    </citation>
    <scope>NUCLEOTIDE SEQUENCE</scope>
    <source>
        <strain evidence="2">AVDCRST_MAG17</strain>
    </source>
</reference>
<dbReference type="AlphaFoldDB" id="A0A6J4SDF1"/>
<dbReference type="InterPro" id="IPR003779">
    <property type="entry name" value="CMD-like"/>
</dbReference>
<sequence>MKTQESRFQVHDELTAPERSLPVLKGAVAGGGQLPNFVGVLAGSPASLRAYARFRSELRHGALPLKTQQRIALAVAEHQGSVYALATLLRTAREAGLPLDEIAQARRFTSSEEREAAMLRFVRALLEGDSVPPLHLHEEAREADWTDEQLLEAVSHVALNHFSNLLTRAGDVPLDGSGEEARLLQAA</sequence>
<dbReference type="EMBL" id="CADCVV010000057">
    <property type="protein sequence ID" value="CAA9490668.1"/>
    <property type="molecule type" value="Genomic_DNA"/>
</dbReference>
<accession>A0A6J4SDF1</accession>
<evidence type="ECO:0000259" key="1">
    <source>
        <dbReference type="Pfam" id="PF02627"/>
    </source>
</evidence>
<evidence type="ECO:0000313" key="2">
    <source>
        <dbReference type="EMBL" id="CAA9490668.1"/>
    </source>
</evidence>
<gene>
    <name evidence="2" type="ORF">AVDCRST_MAG17-755</name>
</gene>
<dbReference type="Pfam" id="PF02627">
    <property type="entry name" value="CMD"/>
    <property type="match status" value="1"/>
</dbReference>
<feature type="domain" description="Carboxymuconolactone decarboxylase-like" evidence="1">
    <location>
        <begin position="45"/>
        <end position="124"/>
    </location>
</feature>
<dbReference type="GO" id="GO:0051920">
    <property type="term" value="F:peroxiredoxin activity"/>
    <property type="evidence" value="ECO:0007669"/>
    <property type="project" value="InterPro"/>
</dbReference>
<protein>
    <recommendedName>
        <fullName evidence="1">Carboxymuconolactone decarboxylase-like domain-containing protein</fullName>
    </recommendedName>
</protein>
<dbReference type="InterPro" id="IPR029032">
    <property type="entry name" value="AhpD-like"/>
</dbReference>
<dbReference type="PANTHER" id="PTHR35446:SF2">
    <property type="entry name" value="CARBOXYMUCONOLACTONE DECARBOXYLASE-LIKE DOMAIN-CONTAINING PROTEIN"/>
    <property type="match status" value="1"/>
</dbReference>
<name>A0A6J4SDF1_9ACTN</name>
<dbReference type="SUPFAM" id="SSF69118">
    <property type="entry name" value="AhpD-like"/>
    <property type="match status" value="1"/>
</dbReference>